<dbReference type="InterPro" id="IPR002501">
    <property type="entry name" value="PsdUridine_synth_N"/>
</dbReference>
<dbReference type="GeneID" id="78275260"/>
<keyword evidence="4 5" id="KW-0413">Isomerase</keyword>
<comment type="similarity">
    <text evidence="2 5">Belongs to the pseudouridine synthase TruB family. Type 1 subfamily.</text>
</comment>
<dbReference type="Pfam" id="PF01509">
    <property type="entry name" value="TruB_N"/>
    <property type="match status" value="1"/>
</dbReference>
<protein>
    <recommendedName>
        <fullName evidence="5">tRNA pseudouridine synthase B</fullName>
        <ecNumber evidence="5">5.4.99.25</ecNumber>
    </recommendedName>
    <alternativeName>
        <fullName evidence="5">tRNA pseudouridine(55) synthase</fullName>
        <shortName evidence="5">Psi55 synthase</shortName>
    </alternativeName>
    <alternativeName>
        <fullName evidence="5">tRNA pseudouridylate synthase</fullName>
    </alternativeName>
    <alternativeName>
        <fullName evidence="5">tRNA-uridine isomerase</fullName>
    </alternativeName>
</protein>
<evidence type="ECO:0000313" key="7">
    <source>
        <dbReference type="EMBL" id="OLU46884.1"/>
    </source>
</evidence>
<name>A0A1U7NNH8_9FIRM</name>
<proteinExistence type="inferred from homology"/>
<comment type="function">
    <text evidence="5">Responsible for synthesis of pseudouridine from uracil-55 in the psi GC loop of transfer RNAs.</text>
</comment>
<evidence type="ECO:0000256" key="4">
    <source>
        <dbReference type="ARBA" id="ARBA00023235"/>
    </source>
</evidence>
<evidence type="ECO:0000256" key="2">
    <source>
        <dbReference type="ARBA" id="ARBA00005642"/>
    </source>
</evidence>
<keyword evidence="8" id="KW-1185">Reference proteome</keyword>
<dbReference type="CDD" id="cd02573">
    <property type="entry name" value="PseudoU_synth_EcTruB"/>
    <property type="match status" value="1"/>
</dbReference>
<dbReference type="GO" id="GO:0031119">
    <property type="term" value="P:tRNA pseudouridine synthesis"/>
    <property type="evidence" value="ECO:0007669"/>
    <property type="project" value="UniProtKB-UniRule"/>
</dbReference>
<dbReference type="EC" id="5.4.99.25" evidence="5"/>
<evidence type="ECO:0000256" key="1">
    <source>
        <dbReference type="ARBA" id="ARBA00000385"/>
    </source>
</evidence>
<dbReference type="EMBL" id="MPKA01000058">
    <property type="protein sequence ID" value="OLU46884.1"/>
    <property type="molecule type" value="Genomic_DNA"/>
</dbReference>
<dbReference type="RefSeq" id="WP_076341139.1">
    <property type="nucleotide sequence ID" value="NZ_CAJTMI010000002.1"/>
</dbReference>
<reference evidence="7 8" key="1">
    <citation type="submission" date="2016-11" db="EMBL/GenBank/DDBJ databases">
        <title>Description of two novel members of the family Erysipelotrichaceae: Ileibacterium lipovorans gen. nov., sp. nov. and Dubosiella newyorkensis, gen. nov., sp. nov.</title>
        <authorList>
            <person name="Cox L.M."/>
            <person name="Sohn J."/>
            <person name="Tyrrell K.L."/>
            <person name="Citron D.M."/>
            <person name="Lawson P.A."/>
            <person name="Patel N.B."/>
            <person name="Iizumi T."/>
            <person name="Perez-Perez G.I."/>
            <person name="Goldstein E.J."/>
            <person name="Blaser M.J."/>
        </authorList>
    </citation>
    <scope>NUCLEOTIDE SEQUENCE [LARGE SCALE GENOMIC DNA]</scope>
    <source>
        <strain evidence="7 8">NYU-BL-A4</strain>
    </source>
</reference>
<dbReference type="OrthoDB" id="9802309at2"/>
<dbReference type="AlphaFoldDB" id="A0A1U7NNH8"/>
<dbReference type="GO" id="GO:0160148">
    <property type="term" value="F:tRNA pseudouridine(55) synthase activity"/>
    <property type="evidence" value="ECO:0007669"/>
    <property type="project" value="UniProtKB-EC"/>
</dbReference>
<dbReference type="SUPFAM" id="SSF55120">
    <property type="entry name" value="Pseudouridine synthase"/>
    <property type="match status" value="1"/>
</dbReference>
<dbReference type="InterPro" id="IPR014780">
    <property type="entry name" value="tRNA_psdUridine_synth_TruB"/>
</dbReference>
<dbReference type="Gene3D" id="3.30.2350.10">
    <property type="entry name" value="Pseudouridine synthase"/>
    <property type="match status" value="1"/>
</dbReference>
<feature type="domain" description="Pseudouridine synthase II N-terminal" evidence="6">
    <location>
        <begin position="23"/>
        <end position="167"/>
    </location>
</feature>
<dbReference type="InterPro" id="IPR020103">
    <property type="entry name" value="PsdUridine_synth_cat_dom_sf"/>
</dbReference>
<evidence type="ECO:0000313" key="8">
    <source>
        <dbReference type="Proteomes" id="UP000186705"/>
    </source>
</evidence>
<gene>
    <name evidence="5" type="primary">truB</name>
    <name evidence="7" type="ORF">BO225_04760</name>
</gene>
<dbReference type="PANTHER" id="PTHR13767:SF2">
    <property type="entry name" value="PSEUDOURIDYLATE SYNTHASE TRUB1"/>
    <property type="match status" value="1"/>
</dbReference>
<sequence>MDGIIVINKPAGMTSHDVIAFLRKKYKQKKFGHTGTLDPNASGVLVVLCGKACKILQFLEDTDKEYIAQLQLGAQYSTDDIWGEKEKEQPIQPIQDLQALLRSMEGKQHQLVPKTSAKKIQGKKLMDYQREGKEVPDVYANIEIYATKVLDEKHLIFQVSCSSGTYIRSICRDIAQKTNNLGAMASLVRTKVGRFQLEQAESLDQERHTLYPLEMALDQYPFIRYPDLSAIKNGKPIMLDSEKDRICLVDQEQKALAIYEREEGNLFKSKRGLW</sequence>
<dbReference type="GO" id="GO:1990481">
    <property type="term" value="P:mRNA pseudouridine synthesis"/>
    <property type="evidence" value="ECO:0007669"/>
    <property type="project" value="TreeGrafter"/>
</dbReference>
<evidence type="ECO:0000256" key="3">
    <source>
        <dbReference type="ARBA" id="ARBA00022694"/>
    </source>
</evidence>
<dbReference type="GO" id="GO:0003723">
    <property type="term" value="F:RNA binding"/>
    <property type="evidence" value="ECO:0007669"/>
    <property type="project" value="InterPro"/>
</dbReference>
<evidence type="ECO:0000256" key="5">
    <source>
        <dbReference type="HAMAP-Rule" id="MF_01080"/>
    </source>
</evidence>
<dbReference type="Proteomes" id="UP000186705">
    <property type="component" value="Unassembled WGS sequence"/>
</dbReference>
<comment type="catalytic activity">
    <reaction evidence="1 5">
        <text>uridine(55) in tRNA = pseudouridine(55) in tRNA</text>
        <dbReference type="Rhea" id="RHEA:42532"/>
        <dbReference type="Rhea" id="RHEA-COMP:10101"/>
        <dbReference type="Rhea" id="RHEA-COMP:10102"/>
        <dbReference type="ChEBI" id="CHEBI:65314"/>
        <dbReference type="ChEBI" id="CHEBI:65315"/>
        <dbReference type="EC" id="5.4.99.25"/>
    </reaction>
</comment>
<comment type="caution">
    <text evidence="7">The sequence shown here is derived from an EMBL/GenBank/DDBJ whole genome shotgun (WGS) entry which is preliminary data.</text>
</comment>
<evidence type="ECO:0000259" key="6">
    <source>
        <dbReference type="Pfam" id="PF01509"/>
    </source>
</evidence>
<dbReference type="PANTHER" id="PTHR13767">
    <property type="entry name" value="TRNA-PSEUDOURIDINE SYNTHASE"/>
    <property type="match status" value="1"/>
</dbReference>
<feature type="active site" description="Nucleophile" evidence="5">
    <location>
        <position position="38"/>
    </location>
</feature>
<dbReference type="STRING" id="1862672.BO225_04760"/>
<keyword evidence="3 5" id="KW-0819">tRNA processing</keyword>
<organism evidence="7 8">
    <name type="scientific">Dubosiella newyorkensis</name>
    <dbReference type="NCBI Taxonomy" id="1862672"/>
    <lineage>
        <taxon>Bacteria</taxon>
        <taxon>Bacillati</taxon>
        <taxon>Bacillota</taxon>
        <taxon>Erysipelotrichia</taxon>
        <taxon>Erysipelotrichales</taxon>
        <taxon>Erysipelotrichaceae</taxon>
        <taxon>Dubosiella</taxon>
    </lineage>
</organism>
<accession>A0A1U7NNH8</accession>
<dbReference type="NCBIfam" id="TIGR00431">
    <property type="entry name" value="TruB"/>
    <property type="match status" value="1"/>
</dbReference>
<dbReference type="HAMAP" id="MF_01080">
    <property type="entry name" value="TruB_bact"/>
    <property type="match status" value="1"/>
</dbReference>